<keyword evidence="2" id="KW-1185">Reference proteome</keyword>
<evidence type="ECO:0000313" key="1">
    <source>
        <dbReference type="EMBL" id="KAF7392172.1"/>
    </source>
</evidence>
<evidence type="ECO:0008006" key="3">
    <source>
        <dbReference type="Google" id="ProtNLM"/>
    </source>
</evidence>
<evidence type="ECO:0000313" key="2">
    <source>
        <dbReference type="Proteomes" id="UP000600918"/>
    </source>
</evidence>
<organism evidence="1 2">
    <name type="scientific">Vespula pensylvanica</name>
    <name type="common">Western yellow jacket</name>
    <name type="synonym">Wasp</name>
    <dbReference type="NCBI Taxonomy" id="30213"/>
    <lineage>
        <taxon>Eukaryota</taxon>
        <taxon>Metazoa</taxon>
        <taxon>Ecdysozoa</taxon>
        <taxon>Arthropoda</taxon>
        <taxon>Hexapoda</taxon>
        <taxon>Insecta</taxon>
        <taxon>Pterygota</taxon>
        <taxon>Neoptera</taxon>
        <taxon>Endopterygota</taxon>
        <taxon>Hymenoptera</taxon>
        <taxon>Apocrita</taxon>
        <taxon>Aculeata</taxon>
        <taxon>Vespoidea</taxon>
        <taxon>Vespidae</taxon>
        <taxon>Vespinae</taxon>
        <taxon>Vespula</taxon>
    </lineage>
</organism>
<gene>
    <name evidence="1" type="ORF">H0235_017171</name>
</gene>
<protein>
    <recommendedName>
        <fullName evidence="3">Short neuropeptide F</fullName>
    </recommendedName>
</protein>
<dbReference type="Proteomes" id="UP000600918">
    <property type="component" value="Unassembled WGS sequence"/>
</dbReference>
<name>A0A834JRP9_VESPE</name>
<sequence length="127" mass="14170">MDRMEHQKATKLYGKSNMRAELGLRTSILLVIFGIVCAMENYVDYGDESPDKSPAENIHELYRLILQRNALENGGFNGIPLEHLMIRKSQRSPSLRLRFGRSGSPHVPAGLLSKPMAAVATGFEDNN</sequence>
<dbReference type="EMBL" id="JACSDY010000022">
    <property type="protein sequence ID" value="KAF7392172.1"/>
    <property type="molecule type" value="Genomic_DNA"/>
</dbReference>
<reference evidence="1" key="1">
    <citation type="journal article" date="2020" name="G3 (Bethesda)">
        <title>High-Quality Assemblies for Three Invasive Social Wasps from the &lt;i&gt;Vespula&lt;/i&gt; Genus.</title>
        <authorList>
            <person name="Harrop T.W.R."/>
            <person name="Guhlin J."/>
            <person name="McLaughlin G.M."/>
            <person name="Permina E."/>
            <person name="Stockwell P."/>
            <person name="Gilligan J."/>
            <person name="Le Lec M.F."/>
            <person name="Gruber M.A.M."/>
            <person name="Quinn O."/>
            <person name="Lovegrove M."/>
            <person name="Duncan E.J."/>
            <person name="Remnant E.J."/>
            <person name="Van Eeckhoven J."/>
            <person name="Graham B."/>
            <person name="Knapp R.A."/>
            <person name="Langford K.W."/>
            <person name="Kronenberg Z."/>
            <person name="Press M.O."/>
            <person name="Eacker S.M."/>
            <person name="Wilson-Rankin E.E."/>
            <person name="Purcell J."/>
            <person name="Lester P.J."/>
            <person name="Dearden P.K."/>
        </authorList>
    </citation>
    <scope>NUCLEOTIDE SEQUENCE</scope>
    <source>
        <strain evidence="1">Volc-1</strain>
    </source>
</reference>
<dbReference type="AlphaFoldDB" id="A0A834JRP9"/>
<comment type="caution">
    <text evidence="1">The sequence shown here is derived from an EMBL/GenBank/DDBJ whole genome shotgun (WGS) entry which is preliminary data.</text>
</comment>
<proteinExistence type="predicted"/>
<accession>A0A834JRP9</accession>